<proteinExistence type="predicted"/>
<sequence length="40" mass="4439">MFLTSSALHLLTGSGFEPVLSQSVEFIGDFRDIEPLKAER</sequence>
<gene>
    <name evidence="1" type="ORF">VL20_6173</name>
</gene>
<dbReference type="KEGG" id="mpk:VL20_6173"/>
<dbReference type="Proteomes" id="UP000068167">
    <property type="component" value="Chromosome"/>
</dbReference>
<dbReference type="RefSeq" id="WP_260441373.1">
    <property type="nucleotide sequence ID" value="NZ_CP011339.1"/>
</dbReference>
<dbReference type="EMBL" id="CP011339">
    <property type="protein sequence ID" value="AKV70938.1"/>
    <property type="molecule type" value="Genomic_DNA"/>
</dbReference>
<dbReference type="PATRIC" id="fig|1638788.3.peg.6205"/>
<organism evidence="1 2">
    <name type="scientific">Microcystis panniformis FACHB-1757</name>
    <dbReference type="NCBI Taxonomy" id="1638788"/>
    <lineage>
        <taxon>Bacteria</taxon>
        <taxon>Bacillati</taxon>
        <taxon>Cyanobacteriota</taxon>
        <taxon>Cyanophyceae</taxon>
        <taxon>Oscillatoriophycideae</taxon>
        <taxon>Chroococcales</taxon>
        <taxon>Microcystaceae</taxon>
        <taxon>Microcystis</taxon>
    </lineage>
</organism>
<dbReference type="AlphaFoldDB" id="A0A0K1SA74"/>
<keyword evidence="2" id="KW-1185">Reference proteome</keyword>
<accession>A0A0K1SA74</accession>
<evidence type="ECO:0000313" key="1">
    <source>
        <dbReference type="EMBL" id="AKV70938.1"/>
    </source>
</evidence>
<reference evidence="1 2" key="1">
    <citation type="journal article" date="2016" name="Stand. Genomic Sci.">
        <title>Complete genome sequence and genomic characterization of Microcystis panniformis FACHB 1757 by third-generation sequencing.</title>
        <authorList>
            <person name="Zhang J.Y."/>
            <person name="Guan R."/>
            <person name="Zhang H.J."/>
            <person name="Li H."/>
            <person name="Xiao P."/>
            <person name="Yu G.L."/>
            <person name="Du L."/>
            <person name="Cao D.M."/>
            <person name="Zhu B.C."/>
            <person name="Li R.H."/>
            <person name="Lu Z.H."/>
        </authorList>
    </citation>
    <scope>NUCLEOTIDE SEQUENCE [LARGE SCALE GENOMIC DNA]</scope>
    <source>
        <strain evidence="1 2">FACHB-1757</strain>
    </source>
</reference>
<name>A0A0K1SA74_9CHRO</name>
<evidence type="ECO:0000313" key="2">
    <source>
        <dbReference type="Proteomes" id="UP000068167"/>
    </source>
</evidence>
<protein>
    <submittedName>
        <fullName evidence="1">Uncharacterized protein</fullName>
    </submittedName>
</protein>